<feature type="domain" description="LysM" evidence="2">
    <location>
        <begin position="556"/>
        <end position="603"/>
    </location>
</feature>
<dbReference type="InterPro" id="IPR036779">
    <property type="entry name" value="LysM_dom_sf"/>
</dbReference>
<dbReference type="InterPro" id="IPR018392">
    <property type="entry name" value="LysM"/>
</dbReference>
<name>A0A7S0UDS5_HEMAN</name>
<evidence type="ECO:0000259" key="2">
    <source>
        <dbReference type="PROSITE" id="PS51782"/>
    </source>
</evidence>
<reference evidence="3" key="1">
    <citation type="submission" date="2021-01" db="EMBL/GenBank/DDBJ databases">
        <authorList>
            <person name="Corre E."/>
            <person name="Pelletier E."/>
            <person name="Niang G."/>
            <person name="Scheremetjew M."/>
            <person name="Finn R."/>
            <person name="Kale V."/>
            <person name="Holt S."/>
            <person name="Cochrane G."/>
            <person name="Meng A."/>
            <person name="Brown T."/>
            <person name="Cohen L."/>
        </authorList>
    </citation>
    <scope>NUCLEOTIDE SEQUENCE</scope>
    <source>
        <strain evidence="3">CCMP441</strain>
    </source>
</reference>
<evidence type="ECO:0000313" key="3">
    <source>
        <dbReference type="EMBL" id="CAD8759081.1"/>
    </source>
</evidence>
<dbReference type="Gene3D" id="3.10.350.10">
    <property type="entry name" value="LysM domain"/>
    <property type="match status" value="1"/>
</dbReference>
<evidence type="ECO:0000256" key="1">
    <source>
        <dbReference type="SAM" id="SignalP"/>
    </source>
</evidence>
<organism evidence="3">
    <name type="scientific">Hemiselmis andersenii</name>
    <name type="common">Cryptophyte alga</name>
    <dbReference type="NCBI Taxonomy" id="464988"/>
    <lineage>
        <taxon>Eukaryota</taxon>
        <taxon>Cryptophyceae</taxon>
        <taxon>Cryptomonadales</taxon>
        <taxon>Hemiselmidaceae</taxon>
        <taxon>Hemiselmis</taxon>
    </lineage>
</organism>
<dbReference type="CDD" id="cd00118">
    <property type="entry name" value="LysM"/>
    <property type="match status" value="1"/>
</dbReference>
<gene>
    <name evidence="3" type="ORF">HAND1043_LOCUS25595</name>
</gene>
<proteinExistence type="predicted"/>
<feature type="signal peptide" evidence="1">
    <location>
        <begin position="1"/>
        <end position="27"/>
    </location>
</feature>
<dbReference type="AlphaFoldDB" id="A0A7S0UDS5"/>
<feature type="chain" id="PRO_5031471676" description="LysM domain-containing protein" evidence="1">
    <location>
        <begin position="28"/>
        <end position="614"/>
    </location>
</feature>
<dbReference type="EMBL" id="HBFK01042193">
    <property type="protein sequence ID" value="CAD8759081.1"/>
    <property type="molecule type" value="Transcribed_RNA"/>
</dbReference>
<accession>A0A7S0UDS5</accession>
<sequence length="614" mass="65374">MRGSGGMGGRWLLVLLVAGMMAGECAGQGHFRFANIFWERNATLGGFVVTYTIRSSWQRTYPEFQKPDLSFPVVGDVVRLRGFKTPTLSTVDENATAPLNVSLINLDLHVTSSSTAGDWITGTTTVVQEYSGLGPYDATFHGCCIAGVAGNVPFSIATRVDMGSSSFAPAVVPVPVIYAEPGRNFSLPAQHPRSLLGPPDGGLFQFKWQLGAGVAGVSLVDNLGVVGVPLTATVGSVLPIVVRVHLLDGAGSPTGSWSEIAQNVHVMAVGGPVPAMPMPSGMPSFGALSETDRTYEQRTGFGFRIEVAFAGVTMPGSGDALELYTNERLPSLVTMSMEPATPGQPPSKLILSWDRPCVGDEQAIEFCFAAREISSGSYLPQMCLSIRVLLDLPPMFLTPTVSQYTLRMGAETSFDVEVLDAAVDDEVSFLGLAPSSTLPAGASHTPAELRGNRGILTFTWVPLPTAGGSDLTVCFEAKDIPATTYDQCRSGARSSELCVRVMVEPCKYVVRDKETIADVASLFATDWVQLWALNPSIVEPDYEVGKSLGTVLSTGHMYRVDSGDYLNAIAFKFGTTLKHILMLNANLTGTADAVLEVGSDLCVMPNSCIREDDS</sequence>
<dbReference type="PROSITE" id="PS51782">
    <property type="entry name" value="LYSM"/>
    <property type="match status" value="1"/>
</dbReference>
<protein>
    <recommendedName>
        <fullName evidence="2">LysM domain-containing protein</fullName>
    </recommendedName>
</protein>
<dbReference type="Pfam" id="PF01476">
    <property type="entry name" value="LysM"/>
    <property type="match status" value="1"/>
</dbReference>
<keyword evidence="1" id="KW-0732">Signal</keyword>